<reference evidence="2 3" key="1">
    <citation type="submission" date="2024-04" db="EMBL/GenBank/DDBJ databases">
        <title>Tritrichomonas musculus Genome.</title>
        <authorList>
            <person name="Alves-Ferreira E."/>
            <person name="Grigg M."/>
            <person name="Lorenzi H."/>
            <person name="Galac M."/>
        </authorList>
    </citation>
    <scope>NUCLEOTIDE SEQUENCE [LARGE SCALE GENOMIC DNA]</scope>
    <source>
        <strain evidence="2 3">EAF2021</strain>
    </source>
</reference>
<feature type="compositionally biased region" description="Basic and acidic residues" evidence="1">
    <location>
        <begin position="197"/>
        <end position="214"/>
    </location>
</feature>
<feature type="compositionally biased region" description="Basic and acidic residues" evidence="1">
    <location>
        <begin position="148"/>
        <end position="171"/>
    </location>
</feature>
<evidence type="ECO:0000313" key="2">
    <source>
        <dbReference type="EMBL" id="KAK8882988.1"/>
    </source>
</evidence>
<name>A0ABR2JWI2_9EUKA</name>
<proteinExistence type="predicted"/>
<organism evidence="2 3">
    <name type="scientific">Tritrichomonas musculus</name>
    <dbReference type="NCBI Taxonomy" id="1915356"/>
    <lineage>
        <taxon>Eukaryota</taxon>
        <taxon>Metamonada</taxon>
        <taxon>Parabasalia</taxon>
        <taxon>Tritrichomonadida</taxon>
        <taxon>Tritrichomonadidae</taxon>
        <taxon>Tritrichomonas</taxon>
    </lineage>
</organism>
<dbReference type="Proteomes" id="UP001470230">
    <property type="component" value="Unassembled WGS sequence"/>
</dbReference>
<keyword evidence="3" id="KW-1185">Reference proteome</keyword>
<feature type="compositionally biased region" description="Basic and acidic residues" evidence="1">
    <location>
        <begin position="179"/>
        <end position="190"/>
    </location>
</feature>
<evidence type="ECO:0000256" key="1">
    <source>
        <dbReference type="SAM" id="MobiDB-lite"/>
    </source>
</evidence>
<protein>
    <submittedName>
        <fullName evidence="2">Uncharacterized protein</fullName>
    </submittedName>
</protein>
<accession>A0ABR2JWI2</accession>
<dbReference type="EMBL" id="JAPFFF010000009">
    <property type="protein sequence ID" value="KAK8882988.1"/>
    <property type="molecule type" value="Genomic_DNA"/>
</dbReference>
<sequence length="241" mass="28062">MSLANSKSPPSVKSLSVASSGRLSASVQKKKRSQLPPQQASLSFSQRFQSIFFSLYNPQDREKLIYDTLPPIDLSVDEKNQNQSNDEFPEFNSPLCAYKIKTDIEENKSTRDQLLQAFHVHSSQLVNELSLKEYDKIEVSMVPFDVERTGDDRSHKEQRRQADERIKEIQDSRSMASYKSRDIAKKKQLEEAQQNYQERHQKYVDSRKDMKEEPYNYSSPSLAKKKIKKEESDRRSSFQPK</sequence>
<evidence type="ECO:0000313" key="3">
    <source>
        <dbReference type="Proteomes" id="UP001470230"/>
    </source>
</evidence>
<feature type="compositionally biased region" description="Basic and acidic residues" evidence="1">
    <location>
        <begin position="228"/>
        <end position="241"/>
    </location>
</feature>
<gene>
    <name evidence="2" type="ORF">M9Y10_045635</name>
</gene>
<comment type="caution">
    <text evidence="2">The sequence shown here is derived from an EMBL/GenBank/DDBJ whole genome shotgun (WGS) entry which is preliminary data.</text>
</comment>
<feature type="region of interest" description="Disordered" evidence="1">
    <location>
        <begin position="148"/>
        <end position="241"/>
    </location>
</feature>